<dbReference type="EMBL" id="SRMA01027547">
    <property type="protein sequence ID" value="TRY53637.1"/>
    <property type="molecule type" value="Genomic_DNA"/>
</dbReference>
<dbReference type="OrthoDB" id="7451037at2759"/>
<proteinExistence type="predicted"/>
<dbReference type="Proteomes" id="UP000316079">
    <property type="component" value="Unassembled WGS sequence"/>
</dbReference>
<accession>A0A553MKC9</accession>
<sequence length="116" mass="12559">MRYLDIHCLSEMTQQVTSVSGLVLLGVCLEDLSPLLSFFDLLDVGTDFLADFLKTGLAVRRLHGVHLVNSNNELVHSQRVGKEGMLTGLSVLGDTSLKLTNASSDNQNVTVSLEEG</sequence>
<organism evidence="1 2">
    <name type="scientific">Danionella cerebrum</name>
    <dbReference type="NCBI Taxonomy" id="2873325"/>
    <lineage>
        <taxon>Eukaryota</taxon>
        <taxon>Metazoa</taxon>
        <taxon>Chordata</taxon>
        <taxon>Craniata</taxon>
        <taxon>Vertebrata</taxon>
        <taxon>Euteleostomi</taxon>
        <taxon>Actinopterygii</taxon>
        <taxon>Neopterygii</taxon>
        <taxon>Teleostei</taxon>
        <taxon>Ostariophysi</taxon>
        <taxon>Cypriniformes</taxon>
        <taxon>Danionidae</taxon>
        <taxon>Danioninae</taxon>
        <taxon>Danionella</taxon>
    </lineage>
</organism>
<dbReference type="AlphaFoldDB" id="A0A553MKC9"/>
<name>A0A553MKC9_9TELE</name>
<evidence type="ECO:0000313" key="1">
    <source>
        <dbReference type="EMBL" id="TRY53637.1"/>
    </source>
</evidence>
<evidence type="ECO:0000313" key="2">
    <source>
        <dbReference type="Proteomes" id="UP000316079"/>
    </source>
</evidence>
<keyword evidence="2" id="KW-1185">Reference proteome</keyword>
<reference evidence="1 2" key="1">
    <citation type="journal article" date="2019" name="Sci. Data">
        <title>Hybrid genome assembly and annotation of Danionella translucida.</title>
        <authorList>
            <person name="Kadobianskyi M."/>
            <person name="Schulze L."/>
            <person name="Schuelke M."/>
            <person name="Judkewitz B."/>
        </authorList>
    </citation>
    <scope>NUCLEOTIDE SEQUENCE [LARGE SCALE GENOMIC DNA]</scope>
    <source>
        <strain evidence="1 2">Bolton</strain>
    </source>
</reference>
<protein>
    <submittedName>
        <fullName evidence="1">Uncharacterized protein</fullName>
    </submittedName>
</protein>
<gene>
    <name evidence="1" type="ORF">DNTS_025313</name>
</gene>
<comment type="caution">
    <text evidence="1">The sequence shown here is derived from an EMBL/GenBank/DDBJ whole genome shotgun (WGS) entry which is preliminary data.</text>
</comment>